<evidence type="ECO:0000259" key="3">
    <source>
        <dbReference type="PROSITE" id="PS50006"/>
    </source>
</evidence>
<dbReference type="AlphaFoldDB" id="A0A430FCD4"/>
<dbReference type="InterPro" id="IPR057893">
    <property type="entry name" value="LRV_2"/>
</dbReference>
<evidence type="ECO:0000313" key="4">
    <source>
        <dbReference type="EMBL" id="RSX50468.1"/>
    </source>
</evidence>
<dbReference type="PROSITE" id="PS50006">
    <property type="entry name" value="FHA_DOMAIN"/>
    <property type="match status" value="1"/>
</dbReference>
<organism evidence="4 5">
    <name type="scientific">Bifidobacterium callimiconis</name>
    <dbReference type="NCBI Taxonomy" id="2306973"/>
    <lineage>
        <taxon>Bacteria</taxon>
        <taxon>Bacillati</taxon>
        <taxon>Actinomycetota</taxon>
        <taxon>Actinomycetes</taxon>
        <taxon>Bifidobacteriales</taxon>
        <taxon>Bifidobacteriaceae</taxon>
        <taxon>Bifidobacterium</taxon>
    </lineage>
</organism>
<dbReference type="InterPro" id="IPR000253">
    <property type="entry name" value="FHA_dom"/>
</dbReference>
<protein>
    <recommendedName>
        <fullName evidence="3">FHA domain-containing protein</fullName>
    </recommendedName>
</protein>
<keyword evidence="1" id="KW-0597">Phosphoprotein</keyword>
<keyword evidence="5" id="KW-1185">Reference proteome</keyword>
<feature type="compositionally biased region" description="Low complexity" evidence="2">
    <location>
        <begin position="220"/>
        <end position="235"/>
    </location>
</feature>
<feature type="region of interest" description="Disordered" evidence="2">
    <location>
        <begin position="244"/>
        <end position="288"/>
    </location>
</feature>
<evidence type="ECO:0000313" key="5">
    <source>
        <dbReference type="Proteomes" id="UP000288607"/>
    </source>
</evidence>
<proteinExistence type="predicted"/>
<dbReference type="EMBL" id="QXGJ01000007">
    <property type="protein sequence ID" value="RSX50468.1"/>
    <property type="molecule type" value="Genomic_DNA"/>
</dbReference>
<dbReference type="Proteomes" id="UP000288607">
    <property type="component" value="Unassembled WGS sequence"/>
</dbReference>
<reference evidence="4 5" key="1">
    <citation type="submission" date="2018-09" db="EMBL/GenBank/DDBJ databases">
        <title>Characterization of the phylogenetic diversity of five novel species belonging to the genus Bifidobacterium.</title>
        <authorList>
            <person name="Lugli G.A."/>
            <person name="Duranti S."/>
            <person name="Milani C."/>
        </authorList>
    </citation>
    <scope>NUCLEOTIDE SEQUENCE [LARGE SCALE GENOMIC DNA]</scope>
    <source>
        <strain evidence="4 5">2028B</strain>
    </source>
</reference>
<dbReference type="OrthoDB" id="3240300at2"/>
<feature type="region of interest" description="Disordered" evidence="2">
    <location>
        <begin position="219"/>
        <end position="238"/>
    </location>
</feature>
<dbReference type="SUPFAM" id="SSF49879">
    <property type="entry name" value="SMAD/FHA domain"/>
    <property type="match status" value="1"/>
</dbReference>
<dbReference type="Pfam" id="PF00498">
    <property type="entry name" value="FHA"/>
    <property type="match status" value="1"/>
</dbReference>
<dbReference type="RefSeq" id="WP_126030346.1">
    <property type="nucleotide sequence ID" value="NZ_JAFEJY010000005.1"/>
</dbReference>
<evidence type="ECO:0000256" key="1">
    <source>
        <dbReference type="ARBA" id="ARBA00022553"/>
    </source>
</evidence>
<feature type="domain" description="FHA" evidence="3">
    <location>
        <begin position="24"/>
        <end position="80"/>
    </location>
</feature>
<name>A0A430FCD4_9BIFI</name>
<dbReference type="Pfam" id="PF25591">
    <property type="entry name" value="LRV_2"/>
    <property type="match status" value="1"/>
</dbReference>
<dbReference type="Gene3D" id="2.60.200.20">
    <property type="match status" value="1"/>
</dbReference>
<dbReference type="CDD" id="cd00060">
    <property type="entry name" value="FHA"/>
    <property type="match status" value="1"/>
</dbReference>
<accession>A0A430FCD4</accession>
<dbReference type="InterPro" id="IPR008984">
    <property type="entry name" value="SMAD_FHA_dom_sf"/>
</dbReference>
<feature type="region of interest" description="Disordered" evidence="2">
    <location>
        <begin position="315"/>
        <end position="345"/>
    </location>
</feature>
<evidence type="ECO:0000256" key="2">
    <source>
        <dbReference type="SAM" id="MobiDB-lite"/>
    </source>
</evidence>
<comment type="caution">
    <text evidence="4">The sequence shown here is derived from an EMBL/GenBank/DDBJ whole genome shotgun (WGS) entry which is preliminary data.</text>
</comment>
<sequence length="517" mass="55189">MSDQQWLIRVNGVDELRVDAGQTVVIGRKPLRPMAAEQGTIRLDVEDTTKSMSKRHARFEVADNLSAKLEDTGSTNGTYVVRDDGELMRIPAGQAFMLPRSPMRFQFGDVPVDFLKVQAEAPNRQVTDLFSFAAPGGQQNVDAASMSVDDILDLRAGEPTGLLNTNTVRSRIDALHDRAVADQLRQGRGTGGFVGGWLNANGQPTGQPASIQPVFTANRAAQQQPIAQQPDQQQAVVRDTQPLQQNVQQAPNAQSSTPQSSTPQSDLQQAAAQNIADDTARDASDEPVQPATVAVNPNVGIVANDANAVAANTAVGAAENPSESIPATTPEGGVSITATTPAATDAVDVPVMQERPERQPEPRDLFQDAAAARRSTAERVSALPVIDASGGVIGGGMRPNAALEQAAAADHGPAPRTAFTPVFEAGSVFERLSRGELNQPEPTIEVDGFTSDQAKTSRNFDEQFDMANHPELLPFLAMNPALYPDLYAWLELQGNDDIDQALSNNSGYQEFKAAKEE</sequence>
<feature type="compositionally biased region" description="Low complexity" evidence="2">
    <location>
        <begin position="248"/>
        <end position="265"/>
    </location>
</feature>
<gene>
    <name evidence="4" type="ORF">D2E23_1491</name>
</gene>